<dbReference type="RefSeq" id="XP_067754714.1">
    <property type="nucleotide sequence ID" value="XM_067898557.1"/>
</dbReference>
<dbReference type="AlphaFoldDB" id="A0A836HN97"/>
<feature type="region of interest" description="Disordered" evidence="1">
    <location>
        <begin position="223"/>
        <end position="348"/>
    </location>
</feature>
<feature type="compositionally biased region" description="Polar residues" evidence="1">
    <location>
        <begin position="752"/>
        <end position="771"/>
    </location>
</feature>
<feature type="compositionally biased region" description="Basic residues" evidence="1">
    <location>
        <begin position="103"/>
        <end position="112"/>
    </location>
</feature>
<feature type="compositionally biased region" description="Polar residues" evidence="1">
    <location>
        <begin position="324"/>
        <end position="333"/>
    </location>
</feature>
<feature type="region of interest" description="Disordered" evidence="1">
    <location>
        <begin position="29"/>
        <end position="78"/>
    </location>
</feature>
<sequence length="826" mass="88285">MQTIGAYKETIVFVSCATLLVGTVLVLQSATTPSRHRRRAPSSASRSGTAARSASYGGAGARSRSSSRPHKAPKSHTHNSAVLATATAFACSHASKTHEPLHAHGHRHHAHPRSSGPGPGGATSCSEDVHANPPQKLTVDAVAQHKKSLGTANALQGPKDEELAGIPARHRGFSSTCYRLNGGSRSGEEGGYIRSASNAATVGSQAPYPASSITIPISAEAADTENAPPEMENAAEEMSPHLAPEPTAESLRRCPKDTGDHGSAKVEQKGAPQPTTAPAPVVSDAVVEDVSVAGKPKRQTSTAPLGKYGSATQTNPQWFCEDGGTQTETSAAPGSTKMEAEVEPNGPCSWTTRNTHQPPAKEAKHAVSPNWADLGSIPLQKTETPMSGVVRVDKLVGSDACLPERETAVPTVVPLYFLEQLEHQLRLLVDVVTRDEWSEQAWMSLYVYLSKLPPFLRESLASRDRCGAATVAELLEKRKADSLCEGNRVEGAVDMLDENAKADLCPSLEVEVLHLLEHGTPIDPDFHFESRGSTAAYVKGLFDEASCQARECQVVDSGKVNDLVGFQLPSPALPTTSPLLRDEEVDKKVSAQGEEKRHTCILAFLAAHIKKYSTLQLRVAATQFPESGAEVPQPSLGVTTVIQGGADALPTPLRNGQIDAQLALPTHHRGNQDQLASLLESFVRLRQTPLFQALRHTSQHALFACDFIELASEAERLLERRSASPDASLMLHVPTSQKRTVTDATDAHDTSLGPSASVGSESTPVTSSSARHSIKVHTPMKPSIRQPIHRTLPSSPPMGELSSRRSWETSDPRKRSYPVPVHVGEE</sequence>
<organism evidence="2 3">
    <name type="scientific">Porcisia hertigi</name>
    <dbReference type="NCBI Taxonomy" id="2761500"/>
    <lineage>
        <taxon>Eukaryota</taxon>
        <taxon>Discoba</taxon>
        <taxon>Euglenozoa</taxon>
        <taxon>Kinetoplastea</taxon>
        <taxon>Metakinetoplastina</taxon>
        <taxon>Trypanosomatida</taxon>
        <taxon>Trypanosomatidae</taxon>
        <taxon>Leishmaniinae</taxon>
        <taxon>Porcisia</taxon>
    </lineage>
</organism>
<feature type="region of interest" description="Disordered" evidence="1">
    <location>
        <begin position="93"/>
        <end position="132"/>
    </location>
</feature>
<gene>
    <name evidence="2" type="ORF">JKF63_02532</name>
</gene>
<feature type="compositionally biased region" description="Polar residues" evidence="1">
    <location>
        <begin position="734"/>
        <end position="743"/>
    </location>
</feature>
<feature type="compositionally biased region" description="Low complexity" evidence="1">
    <location>
        <begin position="271"/>
        <end position="293"/>
    </location>
</feature>
<dbReference type="EMBL" id="JAFJZO010000032">
    <property type="protein sequence ID" value="KAG5496231.1"/>
    <property type="molecule type" value="Genomic_DNA"/>
</dbReference>
<feature type="compositionally biased region" description="Basic and acidic residues" evidence="1">
    <location>
        <begin position="802"/>
        <end position="814"/>
    </location>
</feature>
<evidence type="ECO:0000256" key="1">
    <source>
        <dbReference type="SAM" id="MobiDB-lite"/>
    </source>
</evidence>
<feature type="compositionally biased region" description="Basic residues" evidence="1">
    <location>
        <begin position="65"/>
        <end position="77"/>
    </location>
</feature>
<dbReference type="OrthoDB" id="266078at2759"/>
<evidence type="ECO:0000313" key="3">
    <source>
        <dbReference type="Proteomes" id="UP000674318"/>
    </source>
</evidence>
<feature type="compositionally biased region" description="Low complexity" evidence="1">
    <location>
        <begin position="41"/>
        <end position="64"/>
    </location>
</feature>
<evidence type="ECO:0000313" key="2">
    <source>
        <dbReference type="EMBL" id="KAG5496231.1"/>
    </source>
</evidence>
<dbReference type="GeneID" id="94288634"/>
<feature type="compositionally biased region" description="Basic and acidic residues" evidence="1">
    <location>
        <begin position="250"/>
        <end position="268"/>
    </location>
</feature>
<keyword evidence="3" id="KW-1185">Reference proteome</keyword>
<dbReference type="Proteomes" id="UP000674318">
    <property type="component" value="Chromosome 32"/>
</dbReference>
<dbReference type="KEGG" id="phet:94288634"/>
<accession>A0A836HN97</accession>
<feature type="region of interest" description="Disordered" evidence="1">
    <location>
        <begin position="728"/>
        <end position="826"/>
    </location>
</feature>
<proteinExistence type="predicted"/>
<reference evidence="2 3" key="1">
    <citation type="submission" date="2021-02" db="EMBL/GenBank/DDBJ databases">
        <title>Porcisia hertigi Genome sequencing and assembly.</title>
        <authorList>
            <person name="Almutairi H."/>
            <person name="Gatherer D."/>
        </authorList>
    </citation>
    <scope>NUCLEOTIDE SEQUENCE [LARGE SCALE GENOMIC DNA]</scope>
    <source>
        <strain evidence="2 3">C119</strain>
    </source>
</reference>
<name>A0A836HN97_9TRYP</name>
<comment type="caution">
    <text evidence="2">The sequence shown here is derived from an EMBL/GenBank/DDBJ whole genome shotgun (WGS) entry which is preliminary data.</text>
</comment>
<protein>
    <submittedName>
        <fullName evidence="2">Uncharacterized protein</fullName>
    </submittedName>
</protein>